<dbReference type="PANTHER" id="PTHR30157:SF0">
    <property type="entry name" value="NADPH-DEPENDENT FERRIC-CHELATE REDUCTASE"/>
    <property type="match status" value="1"/>
</dbReference>
<dbReference type="InterPro" id="IPR039261">
    <property type="entry name" value="FNR_nucleotide-bd"/>
</dbReference>
<dbReference type="InterPro" id="IPR013113">
    <property type="entry name" value="SIP_FAD-bd"/>
</dbReference>
<reference evidence="3 4" key="1">
    <citation type="submission" date="2020-08" db="EMBL/GenBank/DDBJ databases">
        <title>Stenotrophomonas tumulicola JCM 30961.</title>
        <authorList>
            <person name="Deng Y."/>
        </authorList>
    </citation>
    <scope>NUCLEOTIDE SEQUENCE [LARGE SCALE GENOMIC DNA]</scope>
    <source>
        <strain evidence="3 4">JCM 30961</strain>
    </source>
</reference>
<dbReference type="RefSeq" id="WP_182340248.1">
    <property type="nucleotide sequence ID" value="NZ_JACGXS010000009.1"/>
</dbReference>
<evidence type="ECO:0000256" key="1">
    <source>
        <dbReference type="ARBA" id="ARBA00035644"/>
    </source>
</evidence>
<comment type="caution">
    <text evidence="3">The sequence shown here is derived from an EMBL/GenBank/DDBJ whole genome shotgun (WGS) entry which is preliminary data.</text>
</comment>
<dbReference type="AlphaFoldDB" id="A0A7W3IIH5"/>
<dbReference type="Gene3D" id="2.40.30.10">
    <property type="entry name" value="Translation factors"/>
    <property type="match status" value="1"/>
</dbReference>
<gene>
    <name evidence="3" type="ORF">H4O11_14995</name>
</gene>
<evidence type="ECO:0000313" key="4">
    <source>
        <dbReference type="Proteomes" id="UP000547058"/>
    </source>
</evidence>
<protein>
    <submittedName>
        <fullName evidence="3">Siderophore-interacting protein</fullName>
    </submittedName>
</protein>
<dbReference type="PROSITE" id="PS51384">
    <property type="entry name" value="FAD_FR"/>
    <property type="match status" value="1"/>
</dbReference>
<organism evidence="3 4">
    <name type="scientific">Stenotrophomonas tumulicola</name>
    <dbReference type="NCBI Taxonomy" id="1685415"/>
    <lineage>
        <taxon>Bacteria</taxon>
        <taxon>Pseudomonadati</taxon>
        <taxon>Pseudomonadota</taxon>
        <taxon>Gammaproteobacteria</taxon>
        <taxon>Lysobacterales</taxon>
        <taxon>Lysobacteraceae</taxon>
        <taxon>Stenotrophomonas</taxon>
    </lineage>
</organism>
<name>A0A7W3IIH5_9GAMM</name>
<keyword evidence="4" id="KW-1185">Reference proteome</keyword>
<dbReference type="InterPro" id="IPR017938">
    <property type="entry name" value="Riboflavin_synthase-like_b-brl"/>
</dbReference>
<feature type="domain" description="FAD-binding FR-type" evidence="2">
    <location>
        <begin position="13"/>
        <end position="137"/>
    </location>
</feature>
<dbReference type="PANTHER" id="PTHR30157">
    <property type="entry name" value="FERRIC REDUCTASE, NADPH-DEPENDENT"/>
    <property type="match status" value="1"/>
</dbReference>
<dbReference type="FunFam" id="2.40.30.10:FF:000055">
    <property type="entry name" value="Siderophore-interacting family protein"/>
    <property type="match status" value="1"/>
</dbReference>
<sequence length="266" mass="29763">MSQHENKRLRLDVRFRELQVLRTEEVTPNMRRVILGGADLAGFDSPGCDDHIKLFFPNSSGELVLPTLTAEGPRYPEGKEPSLPRDYTPRSWDHQAGELAIDFVLHGDHGVAGPWAARAQPGDTLAVGGPRGSFVVADDYDGYVLIGDETALPAISRWLEALPEAAEVQVFIEVADEAERQELPQGDNVRIHWLERNGFPAATSTLLEDALVDFEAPEGDVFYWIATESRRARMMRKFFEGHLAVPRDWIRSTGYWKAHPDDTDGD</sequence>
<dbReference type="GO" id="GO:0016491">
    <property type="term" value="F:oxidoreductase activity"/>
    <property type="evidence" value="ECO:0007669"/>
    <property type="project" value="InterPro"/>
</dbReference>
<dbReference type="CDD" id="cd06193">
    <property type="entry name" value="siderophore_interacting"/>
    <property type="match status" value="1"/>
</dbReference>
<dbReference type="Proteomes" id="UP000547058">
    <property type="component" value="Unassembled WGS sequence"/>
</dbReference>
<dbReference type="Pfam" id="PF08021">
    <property type="entry name" value="FAD_binding_9"/>
    <property type="match status" value="1"/>
</dbReference>
<dbReference type="InterPro" id="IPR007037">
    <property type="entry name" value="SIP_rossman_dom"/>
</dbReference>
<dbReference type="InterPro" id="IPR017927">
    <property type="entry name" value="FAD-bd_FR_type"/>
</dbReference>
<proteinExistence type="inferred from homology"/>
<comment type="similarity">
    <text evidence="1">Belongs to the SIP oxidoreductase family.</text>
</comment>
<dbReference type="Pfam" id="PF04954">
    <property type="entry name" value="SIP"/>
    <property type="match status" value="1"/>
</dbReference>
<evidence type="ECO:0000313" key="3">
    <source>
        <dbReference type="EMBL" id="MBA8683105.1"/>
    </source>
</evidence>
<dbReference type="SUPFAM" id="SSF63380">
    <property type="entry name" value="Riboflavin synthase domain-like"/>
    <property type="match status" value="1"/>
</dbReference>
<dbReference type="EMBL" id="JACGXS010000009">
    <property type="protein sequence ID" value="MBA8683105.1"/>
    <property type="molecule type" value="Genomic_DNA"/>
</dbReference>
<accession>A0A7W3IIH5</accession>
<evidence type="ECO:0000259" key="2">
    <source>
        <dbReference type="PROSITE" id="PS51384"/>
    </source>
</evidence>
<dbReference type="Gene3D" id="3.40.50.80">
    <property type="entry name" value="Nucleotide-binding domain of ferredoxin-NADP reductase (FNR) module"/>
    <property type="match status" value="1"/>
</dbReference>
<dbReference type="InterPro" id="IPR039374">
    <property type="entry name" value="SIP_fam"/>
</dbReference>